<proteinExistence type="predicted"/>
<keyword evidence="3" id="KW-1185">Reference proteome</keyword>
<comment type="caution">
    <text evidence="2">The sequence shown here is derived from an EMBL/GenBank/DDBJ whole genome shotgun (WGS) entry which is preliminary data.</text>
</comment>
<evidence type="ECO:0000313" key="2">
    <source>
        <dbReference type="EMBL" id="TEB39506.1"/>
    </source>
</evidence>
<gene>
    <name evidence="2" type="ORF">FA13DRAFT_5814</name>
</gene>
<reference evidence="2 3" key="1">
    <citation type="journal article" date="2019" name="Nat. Ecol. Evol.">
        <title>Megaphylogeny resolves global patterns of mushroom evolution.</title>
        <authorList>
            <person name="Varga T."/>
            <person name="Krizsan K."/>
            <person name="Foldi C."/>
            <person name="Dima B."/>
            <person name="Sanchez-Garcia M."/>
            <person name="Sanchez-Ramirez S."/>
            <person name="Szollosi G.J."/>
            <person name="Szarkandi J.G."/>
            <person name="Papp V."/>
            <person name="Albert L."/>
            <person name="Andreopoulos W."/>
            <person name="Angelini C."/>
            <person name="Antonin V."/>
            <person name="Barry K.W."/>
            <person name="Bougher N.L."/>
            <person name="Buchanan P."/>
            <person name="Buyck B."/>
            <person name="Bense V."/>
            <person name="Catcheside P."/>
            <person name="Chovatia M."/>
            <person name="Cooper J."/>
            <person name="Damon W."/>
            <person name="Desjardin D."/>
            <person name="Finy P."/>
            <person name="Geml J."/>
            <person name="Haridas S."/>
            <person name="Hughes K."/>
            <person name="Justo A."/>
            <person name="Karasinski D."/>
            <person name="Kautmanova I."/>
            <person name="Kiss B."/>
            <person name="Kocsube S."/>
            <person name="Kotiranta H."/>
            <person name="LaButti K.M."/>
            <person name="Lechner B.E."/>
            <person name="Liimatainen K."/>
            <person name="Lipzen A."/>
            <person name="Lukacs Z."/>
            <person name="Mihaltcheva S."/>
            <person name="Morgado L.N."/>
            <person name="Niskanen T."/>
            <person name="Noordeloos M.E."/>
            <person name="Ohm R.A."/>
            <person name="Ortiz-Santana B."/>
            <person name="Ovrebo C."/>
            <person name="Racz N."/>
            <person name="Riley R."/>
            <person name="Savchenko A."/>
            <person name="Shiryaev A."/>
            <person name="Soop K."/>
            <person name="Spirin V."/>
            <person name="Szebenyi C."/>
            <person name="Tomsovsky M."/>
            <person name="Tulloss R.E."/>
            <person name="Uehling J."/>
            <person name="Grigoriev I.V."/>
            <person name="Vagvolgyi C."/>
            <person name="Papp T."/>
            <person name="Martin F.M."/>
            <person name="Miettinen O."/>
            <person name="Hibbett D.S."/>
            <person name="Nagy L.G."/>
        </authorList>
    </citation>
    <scope>NUCLEOTIDE SEQUENCE [LARGE SCALE GENOMIC DNA]</scope>
    <source>
        <strain evidence="2 3">FP101781</strain>
    </source>
</reference>
<dbReference type="Proteomes" id="UP000298030">
    <property type="component" value="Unassembled WGS sequence"/>
</dbReference>
<feature type="region of interest" description="Disordered" evidence="1">
    <location>
        <begin position="100"/>
        <end position="127"/>
    </location>
</feature>
<name>A0A4Y7TZA9_COPMI</name>
<dbReference type="AlphaFoldDB" id="A0A4Y7TZA9"/>
<evidence type="ECO:0000313" key="3">
    <source>
        <dbReference type="Proteomes" id="UP000298030"/>
    </source>
</evidence>
<evidence type="ECO:0000256" key="1">
    <source>
        <dbReference type="SAM" id="MobiDB-lite"/>
    </source>
</evidence>
<dbReference type="EMBL" id="QPFP01000001">
    <property type="protein sequence ID" value="TEB39506.1"/>
    <property type="molecule type" value="Genomic_DNA"/>
</dbReference>
<organism evidence="2 3">
    <name type="scientific">Coprinellus micaceus</name>
    <name type="common">Glistening ink-cap mushroom</name>
    <name type="synonym">Coprinus micaceus</name>
    <dbReference type="NCBI Taxonomy" id="71717"/>
    <lineage>
        <taxon>Eukaryota</taxon>
        <taxon>Fungi</taxon>
        <taxon>Dikarya</taxon>
        <taxon>Basidiomycota</taxon>
        <taxon>Agaricomycotina</taxon>
        <taxon>Agaricomycetes</taxon>
        <taxon>Agaricomycetidae</taxon>
        <taxon>Agaricales</taxon>
        <taxon>Agaricineae</taxon>
        <taxon>Psathyrellaceae</taxon>
        <taxon>Coprinellus</taxon>
    </lineage>
</organism>
<protein>
    <submittedName>
        <fullName evidence="2">Uncharacterized protein</fullName>
    </submittedName>
</protein>
<accession>A0A4Y7TZA9</accession>
<sequence>MKIDKLCLAEPRGNLSPQCAQRPHISEPEFVHRPRTLRRLEEEACASSSPSPPLDPTPHTLPLLSALITLPYVLFFARSPTLQLFFPPTPSYHLERSITIQSPVPTSSHSPTTNRGLPEGPTFAMAK</sequence>
<feature type="compositionally biased region" description="Low complexity" evidence="1">
    <location>
        <begin position="102"/>
        <end position="113"/>
    </location>
</feature>